<keyword evidence="3 5" id="KW-0456">Lyase</keyword>
<dbReference type="GO" id="GO:0046279">
    <property type="term" value="P:3,4-dihydroxybenzoate biosynthetic process"/>
    <property type="evidence" value="ECO:0007669"/>
    <property type="project" value="UniProtKB-ARBA"/>
</dbReference>
<dbReference type="PANTHER" id="PTHR43699:SF1">
    <property type="entry name" value="3-DEHYDROQUINATE DEHYDRATASE"/>
    <property type="match status" value="1"/>
</dbReference>
<feature type="active site" description="Proton donor/acceptor" evidence="5">
    <location>
        <position position="141"/>
    </location>
</feature>
<accession>A0AAU9D9T4</accession>
<evidence type="ECO:0000256" key="5">
    <source>
        <dbReference type="HAMAP-Rule" id="MF_00214"/>
    </source>
</evidence>
<name>A0AAU9D9T4_9LACO</name>
<feature type="active site" description="Schiff-base intermediate with substrate" evidence="5">
    <location>
        <position position="168"/>
    </location>
</feature>
<dbReference type="InterPro" id="IPR001381">
    <property type="entry name" value="DHquinase_I"/>
</dbReference>
<comment type="catalytic activity">
    <reaction evidence="1 5">
        <text>3-dehydroquinate = 3-dehydroshikimate + H2O</text>
        <dbReference type="Rhea" id="RHEA:21096"/>
        <dbReference type="ChEBI" id="CHEBI:15377"/>
        <dbReference type="ChEBI" id="CHEBI:16630"/>
        <dbReference type="ChEBI" id="CHEBI:32364"/>
        <dbReference type="EC" id="4.2.1.10"/>
    </reaction>
</comment>
<dbReference type="SUPFAM" id="SSF51569">
    <property type="entry name" value="Aldolase"/>
    <property type="match status" value="1"/>
</dbReference>
<proteinExistence type="inferred from homology"/>
<dbReference type="Gene3D" id="3.20.20.70">
    <property type="entry name" value="Aldolase class I"/>
    <property type="match status" value="1"/>
</dbReference>
<evidence type="ECO:0000256" key="4">
    <source>
        <dbReference type="ARBA" id="ARBA00023270"/>
    </source>
</evidence>
<dbReference type="FunFam" id="3.20.20.70:FF:000047">
    <property type="entry name" value="3-dehydroquinate dehydratase"/>
    <property type="match status" value="1"/>
</dbReference>
<dbReference type="PANTHER" id="PTHR43699">
    <property type="entry name" value="3-DEHYDROQUINATE DEHYDRATASE"/>
    <property type="match status" value="1"/>
</dbReference>
<feature type="binding site" evidence="5">
    <location>
        <position position="210"/>
    </location>
    <ligand>
        <name>3-dehydroquinate</name>
        <dbReference type="ChEBI" id="CHEBI:32364"/>
    </ligand>
</feature>
<dbReference type="InterPro" id="IPR013785">
    <property type="entry name" value="Aldolase_TIM"/>
</dbReference>
<feature type="binding site" evidence="5">
    <location>
        <position position="229"/>
    </location>
    <ligand>
        <name>3-dehydroquinate</name>
        <dbReference type="ChEBI" id="CHEBI:32364"/>
    </ligand>
</feature>
<keyword evidence="4 5" id="KW-0704">Schiff base</keyword>
<evidence type="ECO:0000256" key="2">
    <source>
        <dbReference type="ARBA" id="ARBA00023141"/>
    </source>
</evidence>
<gene>
    <name evidence="5 6" type="primary">aroD</name>
    <name evidence="6" type="ORF">XA3_16270</name>
</gene>
<evidence type="ECO:0000256" key="3">
    <source>
        <dbReference type="ARBA" id="ARBA00023239"/>
    </source>
</evidence>
<keyword evidence="5" id="KW-0028">Amino-acid biosynthesis</keyword>
<dbReference type="NCBIfam" id="TIGR01093">
    <property type="entry name" value="aroD"/>
    <property type="match status" value="1"/>
</dbReference>
<keyword evidence="7" id="KW-1185">Reference proteome</keyword>
<evidence type="ECO:0000313" key="6">
    <source>
        <dbReference type="EMBL" id="BDR59186.1"/>
    </source>
</evidence>
<dbReference type="EMBL" id="AP026802">
    <property type="protein sequence ID" value="BDR59186.1"/>
    <property type="molecule type" value="Genomic_DNA"/>
</dbReference>
<dbReference type="InterPro" id="IPR050146">
    <property type="entry name" value="Type-I_3-dehydroquinase"/>
</dbReference>
<dbReference type="HAMAP" id="MF_00214">
    <property type="entry name" value="AroD"/>
    <property type="match status" value="1"/>
</dbReference>
<protein>
    <recommendedName>
        <fullName evidence="5">3-dehydroquinate dehydratase</fullName>
        <shortName evidence="5">3-dehydroquinase</shortName>
        <ecNumber evidence="5">4.2.1.10</ecNumber>
    </recommendedName>
    <alternativeName>
        <fullName evidence="5">Type I DHQase</fullName>
    </alternativeName>
    <alternativeName>
        <fullName evidence="5">Type I dehydroquinase</fullName>
        <shortName evidence="5">DHQ1</shortName>
    </alternativeName>
</protein>
<dbReference type="Pfam" id="PF01487">
    <property type="entry name" value="DHquinase_I"/>
    <property type="match status" value="1"/>
</dbReference>
<dbReference type="KEGG" id="xap:XA3_16270"/>
<organism evidence="6 7">
    <name type="scientific">Xylocopilactobacillus apicola</name>
    <dbReference type="NCBI Taxonomy" id="2932184"/>
    <lineage>
        <taxon>Bacteria</taxon>
        <taxon>Bacillati</taxon>
        <taxon>Bacillota</taxon>
        <taxon>Bacilli</taxon>
        <taxon>Lactobacillales</taxon>
        <taxon>Lactobacillaceae</taxon>
        <taxon>Xylocopilactobacillus</taxon>
    </lineage>
</organism>
<dbReference type="AlphaFoldDB" id="A0AAU9D9T4"/>
<reference evidence="6 7" key="1">
    <citation type="journal article" date="2023" name="Microbiol. Spectr.">
        <title>Symbiosis of Carpenter Bees with Uncharacterized Lactic Acid Bacteria Showing NAD Auxotrophy.</title>
        <authorList>
            <person name="Kawasaki S."/>
            <person name="Ozawa K."/>
            <person name="Mori T."/>
            <person name="Yamamoto A."/>
            <person name="Ito M."/>
            <person name="Ohkuma M."/>
            <person name="Sakamoto M."/>
            <person name="Matsutani M."/>
        </authorList>
    </citation>
    <scope>NUCLEOTIDE SEQUENCE [LARGE SCALE GENOMIC DNA]</scope>
    <source>
        <strain evidence="6 7">XA3</strain>
    </source>
</reference>
<comment type="function">
    <text evidence="5">Involved in the third step of the chorismate pathway, which leads to the biosynthesis of aromatic amino acids. Catalyzes the cis-dehydration of 3-dehydroquinate (DHQ) and introduces the first double bond of the aromatic ring to yield 3-dehydroshikimate.</text>
</comment>
<keyword evidence="2 5" id="KW-0057">Aromatic amino acid biosynthesis</keyword>
<dbReference type="GO" id="GO:0009073">
    <property type="term" value="P:aromatic amino acid family biosynthetic process"/>
    <property type="evidence" value="ECO:0007669"/>
    <property type="project" value="UniProtKB-KW"/>
</dbReference>
<dbReference type="EC" id="4.2.1.10" evidence="5"/>
<comment type="caution">
    <text evidence="5">Lacks conserved residue(s) required for the propagation of feature annotation.</text>
</comment>
<feature type="binding site" evidence="5">
    <location>
        <position position="79"/>
    </location>
    <ligand>
        <name>3-dehydroquinate</name>
        <dbReference type="ChEBI" id="CHEBI:32364"/>
    </ligand>
</feature>
<comment type="pathway">
    <text evidence="5">Metabolic intermediate biosynthesis; chorismate biosynthesis; chorismate from D-erythrose 4-phosphate and phosphoenolpyruvate: step 3/7.</text>
</comment>
<dbReference type="GO" id="GO:0003855">
    <property type="term" value="F:3-dehydroquinate dehydratase activity"/>
    <property type="evidence" value="ECO:0007669"/>
    <property type="project" value="UniProtKB-UniRule"/>
</dbReference>
<dbReference type="GO" id="GO:0009423">
    <property type="term" value="P:chorismate biosynthetic process"/>
    <property type="evidence" value="ECO:0007669"/>
    <property type="project" value="UniProtKB-UniRule"/>
</dbReference>
<evidence type="ECO:0000313" key="7">
    <source>
        <dbReference type="Proteomes" id="UP001321861"/>
    </source>
</evidence>
<sequence>MAETKIRNITLGVGRPKIAVPITGANKAEIITQATKAKEAQPDLIEWRVDYFDQFNALQSVGQELRQTIGDIALITTFRTKNEGGQLELAHVEDYAEICQTVLQGKFTDAIDVERFYQEDIVKQIVQLAHQDNVAVIMSNHDFAKTPCAKDIKERLLGMIELGADVAKIAVMPETPADVLTLMSATKETSKIANRPLITMSMGDLGKVSRIAGEVFGSTVTFATVGTASAPGQIPIERLRQDLNDLQLN</sequence>
<comment type="similarity">
    <text evidence="5">Belongs to the type-I 3-dehydroquinase family.</text>
</comment>
<comment type="subunit">
    <text evidence="5">Homodimer.</text>
</comment>
<dbReference type="CDD" id="cd00502">
    <property type="entry name" value="DHQase_I"/>
    <property type="match status" value="1"/>
</dbReference>
<evidence type="ECO:0000256" key="1">
    <source>
        <dbReference type="ARBA" id="ARBA00001864"/>
    </source>
</evidence>
<dbReference type="GO" id="GO:0008652">
    <property type="term" value="P:amino acid biosynthetic process"/>
    <property type="evidence" value="ECO:0007669"/>
    <property type="project" value="UniProtKB-KW"/>
</dbReference>
<feature type="binding site" evidence="5">
    <location>
        <position position="233"/>
    </location>
    <ligand>
        <name>3-dehydroquinate</name>
        <dbReference type="ChEBI" id="CHEBI:32364"/>
    </ligand>
</feature>
<feature type="binding site" evidence="5">
    <location>
        <begin position="46"/>
        <end position="48"/>
    </location>
    <ligand>
        <name>3-dehydroquinate</name>
        <dbReference type="ChEBI" id="CHEBI:32364"/>
    </ligand>
</feature>
<dbReference type="Proteomes" id="UP001321861">
    <property type="component" value="Chromosome"/>
</dbReference>